<dbReference type="Proteomes" id="UP000248926">
    <property type="component" value="Unassembled WGS sequence"/>
</dbReference>
<gene>
    <name evidence="1" type="ORF">CA260_17980</name>
</gene>
<proteinExistence type="predicted"/>
<evidence type="ECO:0000313" key="1">
    <source>
        <dbReference type="EMBL" id="RAO75915.1"/>
    </source>
</evidence>
<sequence>MTDQSIQAHATNVRRSLETMGAILHTLKFPGDVPDKVRVALALLRASFDDAAGLVELARLHGEEFAGACFSLLRPMNEKFKRGTWIAFCATDEQLQNFLDGGPLPGGNQMAQAIEKMPPFDQLPVFSKLYENAGEKFHDFVHGGRQIAGAYTRGDGIGAAFGAENLKGALSHSEAVIGTGAQVIIMIAGEVVPDQALRALDEFHRVFLPQQQAASQT</sequence>
<dbReference type="RefSeq" id="WP_111984373.1">
    <property type="nucleotide sequence ID" value="NZ_NFZS01000004.1"/>
</dbReference>
<accession>A0A328P5N7</accession>
<keyword evidence="2" id="KW-1185">Reference proteome</keyword>
<dbReference type="AlphaFoldDB" id="A0A328P5N7"/>
<evidence type="ECO:0000313" key="2">
    <source>
        <dbReference type="Proteomes" id="UP000248926"/>
    </source>
</evidence>
<comment type="caution">
    <text evidence="1">The sequence shown here is derived from an EMBL/GenBank/DDBJ whole genome shotgun (WGS) entry which is preliminary data.</text>
</comment>
<reference evidence="1 2" key="1">
    <citation type="journal article" date="2018" name="Genet. Mol. Biol.">
        <title>The genome sequence of Dyella jiangningensis FCAV SCS01 from a lignocellulose-decomposing microbial consortium metagenome reveals potential for biotechnological applications.</title>
        <authorList>
            <person name="Desiderato J.G."/>
            <person name="Alvarenga D.O."/>
            <person name="Constancio M.T.L."/>
            <person name="Alves L.M.C."/>
            <person name="Varani A.M."/>
        </authorList>
    </citation>
    <scope>NUCLEOTIDE SEQUENCE [LARGE SCALE GENOMIC DNA]</scope>
    <source>
        <strain evidence="1 2">FCAV SCS01</strain>
    </source>
</reference>
<dbReference type="EMBL" id="NFZS01000004">
    <property type="protein sequence ID" value="RAO75915.1"/>
    <property type="molecule type" value="Genomic_DNA"/>
</dbReference>
<name>A0A328P5N7_9GAMM</name>
<dbReference type="OrthoDB" id="6058394at2"/>
<protein>
    <submittedName>
        <fullName evidence="1">Uncharacterized protein</fullName>
    </submittedName>
</protein>
<dbReference type="Pfam" id="PF22491">
    <property type="entry name" value="DUF6988"/>
    <property type="match status" value="1"/>
</dbReference>
<organism evidence="1 2">
    <name type="scientific">Dyella jiangningensis</name>
    <dbReference type="NCBI Taxonomy" id="1379159"/>
    <lineage>
        <taxon>Bacteria</taxon>
        <taxon>Pseudomonadati</taxon>
        <taxon>Pseudomonadota</taxon>
        <taxon>Gammaproteobacteria</taxon>
        <taxon>Lysobacterales</taxon>
        <taxon>Rhodanobacteraceae</taxon>
        <taxon>Dyella</taxon>
    </lineage>
</organism>
<dbReference type="InterPro" id="IPR054257">
    <property type="entry name" value="DUF6988"/>
</dbReference>